<proteinExistence type="predicted"/>
<comment type="caution">
    <text evidence="1">The sequence shown here is derived from an EMBL/GenBank/DDBJ whole genome shotgun (WGS) entry which is preliminary data.</text>
</comment>
<organism evidence="1 2">
    <name type="scientific">Manihot esculenta</name>
    <name type="common">Cassava</name>
    <name type="synonym">Jatropha manihot</name>
    <dbReference type="NCBI Taxonomy" id="3983"/>
    <lineage>
        <taxon>Eukaryota</taxon>
        <taxon>Viridiplantae</taxon>
        <taxon>Streptophyta</taxon>
        <taxon>Embryophyta</taxon>
        <taxon>Tracheophyta</taxon>
        <taxon>Spermatophyta</taxon>
        <taxon>Magnoliopsida</taxon>
        <taxon>eudicotyledons</taxon>
        <taxon>Gunneridae</taxon>
        <taxon>Pentapetalae</taxon>
        <taxon>rosids</taxon>
        <taxon>fabids</taxon>
        <taxon>Malpighiales</taxon>
        <taxon>Euphorbiaceae</taxon>
        <taxon>Crotonoideae</taxon>
        <taxon>Manihoteae</taxon>
        <taxon>Manihot</taxon>
    </lineage>
</organism>
<dbReference type="EMBL" id="CM004393">
    <property type="protein sequence ID" value="KAG8650571.1"/>
    <property type="molecule type" value="Genomic_DNA"/>
</dbReference>
<evidence type="ECO:0000313" key="2">
    <source>
        <dbReference type="Proteomes" id="UP000091857"/>
    </source>
</evidence>
<evidence type="ECO:0000313" key="1">
    <source>
        <dbReference type="EMBL" id="KAG8650571.1"/>
    </source>
</evidence>
<name>A0ACB7HEH4_MANES</name>
<protein>
    <submittedName>
        <fullName evidence="1">Uncharacterized protein</fullName>
    </submittedName>
</protein>
<dbReference type="Proteomes" id="UP000091857">
    <property type="component" value="Chromosome 7"/>
</dbReference>
<accession>A0ACB7HEH4</accession>
<keyword evidence="2" id="KW-1185">Reference proteome</keyword>
<reference evidence="2" key="1">
    <citation type="journal article" date="2016" name="Nat. Biotechnol.">
        <title>Sequencing wild and cultivated cassava and related species reveals extensive interspecific hybridization and genetic diversity.</title>
        <authorList>
            <person name="Bredeson J.V."/>
            <person name="Lyons J.B."/>
            <person name="Prochnik S.E."/>
            <person name="Wu G.A."/>
            <person name="Ha C.M."/>
            <person name="Edsinger-Gonzales E."/>
            <person name="Grimwood J."/>
            <person name="Schmutz J."/>
            <person name="Rabbi I.Y."/>
            <person name="Egesi C."/>
            <person name="Nauluvula P."/>
            <person name="Lebot V."/>
            <person name="Ndunguru J."/>
            <person name="Mkamilo G."/>
            <person name="Bart R.S."/>
            <person name="Setter T.L."/>
            <person name="Gleadow R.M."/>
            <person name="Kulakow P."/>
            <person name="Ferguson M.E."/>
            <person name="Rounsley S."/>
            <person name="Rokhsar D.S."/>
        </authorList>
    </citation>
    <scope>NUCLEOTIDE SEQUENCE [LARGE SCALE GENOMIC DNA]</scope>
    <source>
        <strain evidence="2">cv. AM560-2</strain>
    </source>
</reference>
<sequence>MAGIDTCILECPSCQQRPPPLYYLSFSSPPHCPHWFTSNYGFPATSSSAYPYESPPPQSPPPPPPPPSLPPSPPPPPPPPRPSPPPSLPPSPPPPPTPPRRHETRRPRRPSRTKSQIDEALAEKYRRRQAQVKPRLTEVEIPIGENPNWSNPYLYLLGLQFSIVIVWTSTIIPSMLATVMGGGHVDKAEAIQSSLFTAAINTLLQILFGSQLPVSMQISQAFIYPAISIAISTTNKFGATLTPRQMFKKSMRRIQGASIIGSVFQIIIGFSDLGQILPSKLSLLSSIPLVTLTGLEMYDRGFPQMVKCIEIGLPAVFLVILSTQFLPYHWKPKNPMVIPSVMITVPIGIAWTLAEILTAAGAFDNASQQTQTTCRTDRSALIPAAPWIKIPSPFQWGTPTFEARDAFLMMAACLVATIESIGTFCTSSRLGGEYRAKPPKLNRPSATKPIKQDGSSIRNKKYRSALPISPDLRYAIGFQGIGTLIDAVFGMGLGSTVSVEHSGLVGLTRVGSLRINLVSAIFMLLFSSLGKLTAILASVPLPILASLHIVFFPYVVSTGLEDLFYCELDKFRSKFIIGISLFMGLSMNKYFSNYDLLSGEDLPHSRASWFKDIMQVIFSSASTIATIFAFLFDLLTPKEESKKEEPKEEEEEKEEPKKEEEKEEKKKKKKKEEEVVQQLRPLKEDWKIYTKSSRSSSSTLGIRPWRP</sequence>
<gene>
    <name evidence="1" type="ORF">MANES_07G055260v8</name>
</gene>